<dbReference type="InterPro" id="IPR056157">
    <property type="entry name" value="TPR_IFT80_172_dom"/>
</dbReference>
<keyword evidence="4" id="KW-1185">Reference proteome</keyword>
<evidence type="ECO:0000259" key="1">
    <source>
        <dbReference type="Pfam" id="PF23335"/>
    </source>
</evidence>
<feature type="domain" description="IFT80/172/WDR35 TPR" evidence="2">
    <location>
        <begin position="156"/>
        <end position="301"/>
    </location>
</feature>
<dbReference type="PANTHER" id="PTHR24098">
    <property type="entry name" value="OUTER SEGMENT 5"/>
    <property type="match status" value="1"/>
</dbReference>
<dbReference type="Gene3D" id="1.25.40.470">
    <property type="match status" value="1"/>
</dbReference>
<reference evidence="3" key="1">
    <citation type="submission" date="2017-08" db="EMBL/GenBank/DDBJ databases">
        <authorList>
            <person name="Polle J.E."/>
            <person name="Barry K."/>
            <person name="Cushman J."/>
            <person name="Schmutz J."/>
            <person name="Tran D."/>
            <person name="Hathwaick L.T."/>
            <person name="Yim W.C."/>
            <person name="Jenkins J."/>
            <person name="Mckie-Krisberg Z.M."/>
            <person name="Prochnik S."/>
            <person name="Lindquist E."/>
            <person name="Dockter R.B."/>
            <person name="Adam C."/>
            <person name="Molina H."/>
            <person name="Bunkerborg J."/>
            <person name="Jin E."/>
            <person name="Buchheim M."/>
            <person name="Magnuson J."/>
        </authorList>
    </citation>
    <scope>NUCLEOTIDE SEQUENCE</scope>
    <source>
        <strain evidence="3">CCAP 19/18</strain>
    </source>
</reference>
<dbReference type="Pfam" id="PF23335">
    <property type="entry name" value="Beta-prop_IFT80_2nd"/>
    <property type="match status" value="1"/>
</dbReference>
<evidence type="ECO:0000313" key="3">
    <source>
        <dbReference type="EMBL" id="KAF5830134.1"/>
    </source>
</evidence>
<accession>A0ABQ7G697</accession>
<dbReference type="InterPro" id="IPR056456">
    <property type="entry name" value="Beta-prop_IFT80_2nd"/>
</dbReference>
<sequence length="311" mass="35417">MNQQMLGLSNDTIAVLEVGAQSGGTTVRFFDAAQGRPIGEPFQHSLEIKEIQLSQVGTSTERQLILIDRNRDLYIVGIMKRQPAKLASMVDSALWHNTTGMLAALVDQKLTVWYYPNEVFVDKEMLAKSRFVKADAEFGKAAHIQVFTGHLQDPSMWATLASMAMANKELNTAEAAFAEVDEVDKLHFVMKLKQVPHEEGRNAELALYRRKPDEAEAILIQAGLTYRAIKLNIKLFRWDRALDLAQQYNQHIDTVLWYRQRYLSCANGEESNERFIELNDKVAIDEQHVRQHIQEEKTAEAERPGAKRYVS</sequence>
<dbReference type="Pfam" id="PF23387">
    <property type="entry name" value="TPR_IFT80_172"/>
    <property type="match status" value="1"/>
</dbReference>
<dbReference type="EMBL" id="MU070075">
    <property type="protein sequence ID" value="KAF5830134.1"/>
    <property type="molecule type" value="Genomic_DNA"/>
</dbReference>
<organism evidence="3 4">
    <name type="scientific">Dunaliella salina</name>
    <name type="common">Green alga</name>
    <name type="synonym">Protococcus salinus</name>
    <dbReference type="NCBI Taxonomy" id="3046"/>
    <lineage>
        <taxon>Eukaryota</taxon>
        <taxon>Viridiplantae</taxon>
        <taxon>Chlorophyta</taxon>
        <taxon>core chlorophytes</taxon>
        <taxon>Chlorophyceae</taxon>
        <taxon>CS clade</taxon>
        <taxon>Chlamydomonadales</taxon>
        <taxon>Dunaliellaceae</taxon>
        <taxon>Dunaliella</taxon>
    </lineage>
</organism>
<gene>
    <name evidence="3" type="ORF">DUNSADRAFT_15000</name>
</gene>
<evidence type="ECO:0008006" key="5">
    <source>
        <dbReference type="Google" id="ProtNLM"/>
    </source>
</evidence>
<dbReference type="Proteomes" id="UP000815325">
    <property type="component" value="Unassembled WGS sequence"/>
</dbReference>
<comment type="caution">
    <text evidence="3">The sequence shown here is derived from an EMBL/GenBank/DDBJ whole genome shotgun (WGS) entry which is preliminary data.</text>
</comment>
<dbReference type="PANTHER" id="PTHR24098:SF0">
    <property type="entry name" value="OUTER SEGMENT 5"/>
    <property type="match status" value="1"/>
</dbReference>
<protein>
    <recommendedName>
        <fullName evidence="5">Clathrin heavy chain</fullName>
    </recommendedName>
</protein>
<evidence type="ECO:0000259" key="2">
    <source>
        <dbReference type="Pfam" id="PF23387"/>
    </source>
</evidence>
<name>A0ABQ7G697_DUNSA</name>
<feature type="domain" description="IFT80 second beta-propeller" evidence="1">
    <location>
        <begin position="1"/>
        <end position="150"/>
    </location>
</feature>
<evidence type="ECO:0000313" key="4">
    <source>
        <dbReference type="Proteomes" id="UP000815325"/>
    </source>
</evidence>
<proteinExistence type="predicted"/>